<keyword evidence="7" id="KW-0732">Signal</keyword>
<dbReference type="GO" id="GO:0016020">
    <property type="term" value="C:membrane"/>
    <property type="evidence" value="ECO:0007669"/>
    <property type="project" value="UniProtKB-SubCell"/>
</dbReference>
<evidence type="ECO:0000256" key="4">
    <source>
        <dbReference type="ARBA" id="ARBA00023136"/>
    </source>
</evidence>
<evidence type="ECO:0000256" key="2">
    <source>
        <dbReference type="ARBA" id="ARBA00022692"/>
    </source>
</evidence>
<keyword evidence="9" id="KW-1185">Reference proteome</keyword>
<dbReference type="Proteomes" id="UP000279259">
    <property type="component" value="Unassembled WGS sequence"/>
</dbReference>
<sequence>MHLPSLVPLAPLLLLPLTALAHSPPHGQQRRITHRDLPLIARAGVAIDNGTLASISSADAAASSTASQSSLASSTDGARSSSISSAAQSSVDPATSSTPISSAAQSSSTQDQVTPSSVQSSAAPSSVIPSSSSTTSVAAGPSTISVPSSSSTTTAAGIVTRTTSSALSVTTATKTSSSSASATAANDSTSTTSSGLSKPALIAIVVVASVVGLAAIGWTAFRKWKLRPSGRFDKKMKPIDFGPHGVDDDFLEKTLHRSTSNSSVDRQRQQYATELDDPNHVAGIPEHDFTAGPAHGAYAEGAVGETYNQDPYYHAQAYEYEQGYNNHSHAYPPTGAYDHTAYPAQAEDGAAVPHQYGESYGGSYAANEYPNQDQPVQDGYADLHRGNSGGSGGHGHEYGQGGSAHGHAAMSMPQPQVYPDEFPSPDTYLGRPTGGNEGPYAQAAQYRGY</sequence>
<feature type="region of interest" description="Disordered" evidence="5">
    <location>
        <begin position="385"/>
        <end position="449"/>
    </location>
</feature>
<dbReference type="InterPro" id="IPR051694">
    <property type="entry name" value="Immunoregulatory_rcpt-like"/>
</dbReference>
<comment type="caution">
    <text evidence="8">The sequence shown here is derived from an EMBL/GenBank/DDBJ whole genome shotgun (WGS) entry which is preliminary data.</text>
</comment>
<accession>A0A427YIV2</accession>
<feature type="transmembrane region" description="Helical" evidence="6">
    <location>
        <begin position="200"/>
        <end position="221"/>
    </location>
</feature>
<evidence type="ECO:0000313" key="8">
    <source>
        <dbReference type="EMBL" id="RSH91024.1"/>
    </source>
</evidence>
<dbReference type="EMBL" id="RSCD01000009">
    <property type="protein sequence ID" value="RSH91024.1"/>
    <property type="molecule type" value="Genomic_DNA"/>
</dbReference>
<keyword evidence="2 6" id="KW-0812">Transmembrane</keyword>
<comment type="subcellular location">
    <subcellularLocation>
        <location evidence="1">Membrane</location>
        <topology evidence="1">Single-pass membrane protein</topology>
    </subcellularLocation>
</comment>
<dbReference type="GO" id="GO:0071944">
    <property type="term" value="C:cell periphery"/>
    <property type="evidence" value="ECO:0007669"/>
    <property type="project" value="UniProtKB-ARBA"/>
</dbReference>
<protein>
    <recommendedName>
        <fullName evidence="10">Mid2 domain-containing protein</fullName>
    </recommendedName>
</protein>
<dbReference type="STRING" id="1890683.A0A427YIV2"/>
<evidence type="ECO:0000256" key="1">
    <source>
        <dbReference type="ARBA" id="ARBA00004167"/>
    </source>
</evidence>
<feature type="region of interest" description="Disordered" evidence="5">
    <location>
        <begin position="167"/>
        <end position="195"/>
    </location>
</feature>
<name>A0A427YIV2_9TREE</name>
<keyword evidence="3 6" id="KW-1133">Transmembrane helix</keyword>
<dbReference type="PANTHER" id="PTHR15549">
    <property type="entry name" value="PAIRED IMMUNOGLOBULIN-LIKE TYPE 2 RECEPTOR"/>
    <property type="match status" value="1"/>
</dbReference>
<keyword evidence="4 6" id="KW-0472">Membrane</keyword>
<evidence type="ECO:0000256" key="5">
    <source>
        <dbReference type="SAM" id="MobiDB-lite"/>
    </source>
</evidence>
<reference evidence="8 9" key="1">
    <citation type="submission" date="2018-11" db="EMBL/GenBank/DDBJ databases">
        <title>Genome sequence of Saitozyma podzolica DSM 27192.</title>
        <authorList>
            <person name="Aliyu H."/>
            <person name="Gorte O."/>
            <person name="Ochsenreither K."/>
        </authorList>
    </citation>
    <scope>NUCLEOTIDE SEQUENCE [LARGE SCALE GENOMIC DNA]</scope>
    <source>
        <strain evidence="8 9">DSM 27192</strain>
    </source>
</reference>
<evidence type="ECO:0008006" key="10">
    <source>
        <dbReference type="Google" id="ProtNLM"/>
    </source>
</evidence>
<dbReference type="OrthoDB" id="3261505at2759"/>
<gene>
    <name evidence="8" type="ORF">EHS25_010200</name>
</gene>
<feature type="compositionally biased region" description="Gly residues" evidence="5">
    <location>
        <begin position="387"/>
        <end position="404"/>
    </location>
</feature>
<feature type="chain" id="PRO_5018999344" description="Mid2 domain-containing protein" evidence="7">
    <location>
        <begin position="22"/>
        <end position="449"/>
    </location>
</feature>
<evidence type="ECO:0000313" key="9">
    <source>
        <dbReference type="Proteomes" id="UP000279259"/>
    </source>
</evidence>
<proteinExistence type="predicted"/>
<evidence type="ECO:0000256" key="6">
    <source>
        <dbReference type="SAM" id="Phobius"/>
    </source>
</evidence>
<organism evidence="8 9">
    <name type="scientific">Saitozyma podzolica</name>
    <dbReference type="NCBI Taxonomy" id="1890683"/>
    <lineage>
        <taxon>Eukaryota</taxon>
        <taxon>Fungi</taxon>
        <taxon>Dikarya</taxon>
        <taxon>Basidiomycota</taxon>
        <taxon>Agaricomycotina</taxon>
        <taxon>Tremellomycetes</taxon>
        <taxon>Tremellales</taxon>
        <taxon>Trimorphomycetaceae</taxon>
        <taxon>Saitozyma</taxon>
    </lineage>
</organism>
<feature type="signal peptide" evidence="7">
    <location>
        <begin position="1"/>
        <end position="21"/>
    </location>
</feature>
<dbReference type="AlphaFoldDB" id="A0A427YIV2"/>
<feature type="region of interest" description="Disordered" evidence="5">
    <location>
        <begin position="65"/>
        <end position="154"/>
    </location>
</feature>
<evidence type="ECO:0000256" key="7">
    <source>
        <dbReference type="SAM" id="SignalP"/>
    </source>
</evidence>
<dbReference type="PANTHER" id="PTHR15549:SF30">
    <property type="entry name" value="MID2 DOMAIN-CONTAINING PROTEIN"/>
    <property type="match status" value="1"/>
</dbReference>
<evidence type="ECO:0000256" key="3">
    <source>
        <dbReference type="ARBA" id="ARBA00022989"/>
    </source>
</evidence>